<evidence type="ECO:0000256" key="2">
    <source>
        <dbReference type="ARBA" id="ARBA00010004"/>
    </source>
</evidence>
<keyword evidence="11" id="KW-0969">Cilium</keyword>
<comment type="similarity">
    <text evidence="2">Belongs to the FliJ family.</text>
</comment>
<keyword evidence="10" id="KW-1006">Bacterial flagellum protein export</keyword>
<name>A0ABT2UL26_9BACL</name>
<sequence length="147" mass="16977">MRRFKYAFQKIVDLKANEKTQAEWMLSEAIGKVREEEFSMSVLCSEKDGLQEQLHSTSVGKTTISEIMLLQHFVDTVSNQIVMKNNDLERAKRVVVTKQDVLAGKVLEEKIWSKAKDKAHQSFAATVLKKEQEQLDEMATNRFRRLS</sequence>
<evidence type="ECO:0000256" key="1">
    <source>
        <dbReference type="ARBA" id="ARBA00004413"/>
    </source>
</evidence>
<evidence type="ECO:0000313" key="12">
    <source>
        <dbReference type="Proteomes" id="UP001652445"/>
    </source>
</evidence>
<keyword evidence="11" id="KW-0966">Cell projection</keyword>
<proteinExistence type="inferred from homology"/>
<evidence type="ECO:0000256" key="7">
    <source>
        <dbReference type="ARBA" id="ARBA00022795"/>
    </source>
</evidence>
<reference evidence="11 12" key="1">
    <citation type="submission" date="2022-09" db="EMBL/GenBank/DDBJ databases">
        <authorList>
            <person name="Han X.L."/>
            <person name="Wang Q."/>
            <person name="Lu T."/>
        </authorList>
    </citation>
    <scope>NUCLEOTIDE SEQUENCE [LARGE SCALE GENOMIC DNA]</scope>
    <source>
        <strain evidence="11 12">WQ 127069</strain>
    </source>
</reference>
<dbReference type="Proteomes" id="UP001652445">
    <property type="component" value="Unassembled WGS sequence"/>
</dbReference>
<accession>A0ABT2UL26</accession>
<keyword evidence="12" id="KW-1185">Reference proteome</keyword>
<keyword evidence="8" id="KW-0653">Protein transport</keyword>
<evidence type="ECO:0000256" key="4">
    <source>
        <dbReference type="ARBA" id="ARBA00022448"/>
    </source>
</evidence>
<keyword evidence="6" id="KW-0145">Chemotaxis</keyword>
<keyword evidence="5" id="KW-1003">Cell membrane</keyword>
<dbReference type="Pfam" id="PF02050">
    <property type="entry name" value="FliJ"/>
    <property type="match status" value="1"/>
</dbReference>
<keyword evidence="7" id="KW-1005">Bacterial flagellum biogenesis</keyword>
<dbReference type="RefSeq" id="WP_262686322.1">
    <property type="nucleotide sequence ID" value="NZ_JAOQIO010000094.1"/>
</dbReference>
<evidence type="ECO:0000256" key="8">
    <source>
        <dbReference type="ARBA" id="ARBA00022927"/>
    </source>
</evidence>
<dbReference type="NCBIfam" id="TIGR02473">
    <property type="entry name" value="flagell_FliJ"/>
    <property type="match status" value="1"/>
</dbReference>
<keyword evidence="9" id="KW-0472">Membrane</keyword>
<protein>
    <recommendedName>
        <fullName evidence="3">Flagellar FliJ protein</fullName>
    </recommendedName>
</protein>
<dbReference type="InterPro" id="IPR053716">
    <property type="entry name" value="Flag_assembly_chemotaxis_eff"/>
</dbReference>
<keyword evidence="11" id="KW-0282">Flagellum</keyword>
<gene>
    <name evidence="11" type="primary">fliJ</name>
    <name evidence="11" type="ORF">OB236_24800</name>
</gene>
<evidence type="ECO:0000313" key="11">
    <source>
        <dbReference type="EMBL" id="MCU6795334.1"/>
    </source>
</evidence>
<comment type="subcellular location">
    <subcellularLocation>
        <location evidence="1">Cell membrane</location>
        <topology evidence="1">Peripheral membrane protein</topology>
        <orientation evidence="1">Cytoplasmic side</orientation>
    </subcellularLocation>
</comment>
<evidence type="ECO:0000256" key="9">
    <source>
        <dbReference type="ARBA" id="ARBA00023136"/>
    </source>
</evidence>
<dbReference type="InterPro" id="IPR012823">
    <property type="entry name" value="Flagell_FliJ"/>
</dbReference>
<keyword evidence="4" id="KW-0813">Transport</keyword>
<dbReference type="Gene3D" id="1.10.287.1700">
    <property type="match status" value="1"/>
</dbReference>
<evidence type="ECO:0000256" key="5">
    <source>
        <dbReference type="ARBA" id="ARBA00022475"/>
    </source>
</evidence>
<organism evidence="11 12">
    <name type="scientific">Paenibacillus baimaensis</name>
    <dbReference type="NCBI Taxonomy" id="2982185"/>
    <lineage>
        <taxon>Bacteria</taxon>
        <taxon>Bacillati</taxon>
        <taxon>Bacillota</taxon>
        <taxon>Bacilli</taxon>
        <taxon>Bacillales</taxon>
        <taxon>Paenibacillaceae</taxon>
        <taxon>Paenibacillus</taxon>
    </lineage>
</organism>
<evidence type="ECO:0000256" key="10">
    <source>
        <dbReference type="ARBA" id="ARBA00023225"/>
    </source>
</evidence>
<evidence type="ECO:0000256" key="6">
    <source>
        <dbReference type="ARBA" id="ARBA00022500"/>
    </source>
</evidence>
<evidence type="ECO:0000256" key="3">
    <source>
        <dbReference type="ARBA" id="ARBA00020392"/>
    </source>
</evidence>
<dbReference type="EMBL" id="JAOQIO010000094">
    <property type="protein sequence ID" value="MCU6795334.1"/>
    <property type="molecule type" value="Genomic_DNA"/>
</dbReference>
<comment type="caution">
    <text evidence="11">The sequence shown here is derived from an EMBL/GenBank/DDBJ whole genome shotgun (WGS) entry which is preliminary data.</text>
</comment>